<dbReference type="Ensembl" id="ENSPMRT00000006259.1">
    <property type="protein sequence ID" value="ENSPMRP00000005885.1"/>
    <property type="gene ID" value="ENSPMRG00000003993.1"/>
</dbReference>
<reference evidence="5 6" key="1">
    <citation type="journal article" date="2019" name="Proc. Natl. Acad. Sci. U.S.A.">
        <title>Regulatory changes in pterin and carotenoid genes underlie balanced color polymorphisms in the wall lizard.</title>
        <authorList>
            <person name="Andrade P."/>
            <person name="Pinho C."/>
            <person name="Perez I de Lanuza G."/>
            <person name="Afonso S."/>
            <person name="Brejcha J."/>
            <person name="Rubin C.J."/>
            <person name="Wallerman O."/>
            <person name="Pereira P."/>
            <person name="Sabatino S.J."/>
            <person name="Bellati A."/>
            <person name="Pellitteri-Rosa D."/>
            <person name="Bosakova Z."/>
            <person name="Bunikis I."/>
            <person name="Carretero M.A."/>
            <person name="Feiner N."/>
            <person name="Marsik P."/>
            <person name="Pauperio F."/>
            <person name="Salvi D."/>
            <person name="Soler L."/>
            <person name="While G.M."/>
            <person name="Uller T."/>
            <person name="Font E."/>
            <person name="Andersson L."/>
            <person name="Carneiro M."/>
        </authorList>
    </citation>
    <scope>NUCLEOTIDE SEQUENCE</scope>
</reference>
<evidence type="ECO:0000256" key="1">
    <source>
        <dbReference type="ARBA" id="ARBA00004613"/>
    </source>
</evidence>
<dbReference type="Gene3D" id="2.20.25.590">
    <property type="match status" value="1"/>
</dbReference>
<evidence type="ECO:0000256" key="3">
    <source>
        <dbReference type="ARBA" id="ARBA00022525"/>
    </source>
</evidence>
<protein>
    <submittedName>
        <fullName evidence="5">Uncharacterized protein</fullName>
    </submittedName>
</protein>
<comment type="subcellular location">
    <subcellularLocation>
        <location evidence="1">Secreted</location>
    </subcellularLocation>
</comment>
<comment type="similarity">
    <text evidence="2">Belongs to the beta-microseminoprotein family.</text>
</comment>
<evidence type="ECO:0000313" key="5">
    <source>
        <dbReference type="Ensembl" id="ENSPMRP00000005885.1"/>
    </source>
</evidence>
<dbReference type="GeneTree" id="ENSGT00940000169035"/>
<evidence type="ECO:0000313" key="6">
    <source>
        <dbReference type="Proteomes" id="UP000472272"/>
    </source>
</evidence>
<accession>A0A670I352</accession>
<reference evidence="5" key="3">
    <citation type="submission" date="2025-09" db="UniProtKB">
        <authorList>
            <consortium name="Ensembl"/>
        </authorList>
    </citation>
    <scope>IDENTIFICATION</scope>
</reference>
<reference evidence="5" key="2">
    <citation type="submission" date="2025-08" db="UniProtKB">
        <authorList>
            <consortium name="Ensembl"/>
        </authorList>
    </citation>
    <scope>IDENTIFICATION</scope>
</reference>
<dbReference type="GO" id="GO:0005576">
    <property type="term" value="C:extracellular region"/>
    <property type="evidence" value="ECO:0007669"/>
    <property type="project" value="UniProtKB-SubCell"/>
</dbReference>
<evidence type="ECO:0000256" key="4">
    <source>
        <dbReference type="ARBA" id="ARBA00023157"/>
    </source>
</evidence>
<keyword evidence="3" id="KW-0964">Secreted</keyword>
<proteinExistence type="inferred from homology"/>
<name>A0A670I352_PODMU</name>
<evidence type="ECO:0000256" key="2">
    <source>
        <dbReference type="ARBA" id="ARBA00010352"/>
    </source>
</evidence>
<dbReference type="Pfam" id="PF05825">
    <property type="entry name" value="PSP94"/>
    <property type="match status" value="1"/>
</dbReference>
<dbReference type="Proteomes" id="UP000472272">
    <property type="component" value="Chromosome 5"/>
</dbReference>
<organism evidence="5 6">
    <name type="scientific">Podarcis muralis</name>
    <name type="common">Wall lizard</name>
    <name type="synonym">Lacerta muralis</name>
    <dbReference type="NCBI Taxonomy" id="64176"/>
    <lineage>
        <taxon>Eukaryota</taxon>
        <taxon>Metazoa</taxon>
        <taxon>Chordata</taxon>
        <taxon>Craniata</taxon>
        <taxon>Vertebrata</taxon>
        <taxon>Euteleostomi</taxon>
        <taxon>Lepidosauria</taxon>
        <taxon>Squamata</taxon>
        <taxon>Bifurcata</taxon>
        <taxon>Unidentata</taxon>
        <taxon>Episquamata</taxon>
        <taxon>Laterata</taxon>
        <taxon>Lacertibaenia</taxon>
        <taxon>Lacertidae</taxon>
        <taxon>Podarcis</taxon>
    </lineage>
</organism>
<dbReference type="AlphaFoldDB" id="A0A670I352"/>
<keyword evidence="6" id="KW-1185">Reference proteome</keyword>
<dbReference type="InterPro" id="IPR008735">
    <property type="entry name" value="PSP94"/>
</dbReference>
<keyword evidence="4" id="KW-1015">Disulfide bond</keyword>
<sequence>MLFIALPASNSIEFYGTCCLVSTPGTPVFHCLPQFGQTHAGSFENTVQPSRPLVFRPINYDREKCVAMFHKRSCSIRVVNKTDPAKRCEVFAGVG</sequence>